<evidence type="ECO:0000256" key="4">
    <source>
        <dbReference type="SAM" id="SignalP"/>
    </source>
</evidence>
<evidence type="ECO:0000256" key="3">
    <source>
        <dbReference type="SAM" id="Phobius"/>
    </source>
</evidence>
<protein>
    <recommendedName>
        <fullName evidence="1">diguanylate cyclase</fullName>
        <ecNumber evidence="1">2.7.7.65</ecNumber>
    </recommendedName>
</protein>
<evidence type="ECO:0000313" key="6">
    <source>
        <dbReference type="EMBL" id="MDC7713785.1"/>
    </source>
</evidence>
<dbReference type="PANTHER" id="PTHR45138">
    <property type="entry name" value="REGULATORY COMPONENTS OF SENSORY TRANSDUCTION SYSTEM"/>
    <property type="match status" value="1"/>
</dbReference>
<comment type="caution">
    <text evidence="6">The sequence shown here is derived from an EMBL/GenBank/DDBJ whole genome shotgun (WGS) entry which is preliminary data.</text>
</comment>
<dbReference type="SMART" id="SM00062">
    <property type="entry name" value="PBPb"/>
    <property type="match status" value="1"/>
</dbReference>
<dbReference type="EC" id="2.7.7.65" evidence="1"/>
<dbReference type="SUPFAM" id="SSF55073">
    <property type="entry name" value="Nucleotide cyclase"/>
    <property type="match status" value="1"/>
</dbReference>
<dbReference type="CDD" id="cd13708">
    <property type="entry name" value="PBP2_BvgS_like_1"/>
    <property type="match status" value="1"/>
</dbReference>
<name>A0ABT5IML8_9NEIS</name>
<dbReference type="InterPro" id="IPR050469">
    <property type="entry name" value="Diguanylate_Cyclase"/>
</dbReference>
<evidence type="ECO:0000259" key="5">
    <source>
        <dbReference type="PROSITE" id="PS50887"/>
    </source>
</evidence>
<dbReference type="SUPFAM" id="SSF53850">
    <property type="entry name" value="Periplasmic binding protein-like II"/>
    <property type="match status" value="1"/>
</dbReference>
<dbReference type="PANTHER" id="PTHR45138:SF9">
    <property type="entry name" value="DIGUANYLATE CYCLASE DGCM-RELATED"/>
    <property type="match status" value="1"/>
</dbReference>
<keyword evidence="7" id="KW-1185">Reference proteome</keyword>
<evidence type="ECO:0000256" key="2">
    <source>
        <dbReference type="ARBA" id="ARBA00034247"/>
    </source>
</evidence>
<dbReference type="InterPro" id="IPR043128">
    <property type="entry name" value="Rev_trsase/Diguanyl_cyclase"/>
</dbReference>
<reference evidence="6 7" key="1">
    <citation type="submission" date="2023-01" db="EMBL/GenBank/DDBJ databases">
        <title>Novel species of the genus Vogesella isolated from rivers.</title>
        <authorList>
            <person name="Lu H."/>
        </authorList>
    </citation>
    <scope>NUCLEOTIDE SEQUENCE [LARGE SCALE GENOMIC DNA]</scope>
    <source>
        <strain evidence="6 7">LYT5W</strain>
    </source>
</reference>
<dbReference type="Pfam" id="PF00497">
    <property type="entry name" value="SBP_bac_3"/>
    <property type="match status" value="1"/>
</dbReference>
<evidence type="ECO:0000256" key="1">
    <source>
        <dbReference type="ARBA" id="ARBA00012528"/>
    </source>
</evidence>
<keyword evidence="6" id="KW-0808">Transferase</keyword>
<dbReference type="InterPro" id="IPR001638">
    <property type="entry name" value="Solute-binding_3/MltF_N"/>
</dbReference>
<comment type="catalytic activity">
    <reaction evidence="2">
        <text>2 GTP = 3',3'-c-di-GMP + 2 diphosphate</text>
        <dbReference type="Rhea" id="RHEA:24898"/>
        <dbReference type="ChEBI" id="CHEBI:33019"/>
        <dbReference type="ChEBI" id="CHEBI:37565"/>
        <dbReference type="ChEBI" id="CHEBI:58805"/>
        <dbReference type="EC" id="2.7.7.65"/>
    </reaction>
</comment>
<feature type="signal peptide" evidence="4">
    <location>
        <begin position="1"/>
        <end position="23"/>
    </location>
</feature>
<keyword evidence="6" id="KW-0548">Nucleotidyltransferase</keyword>
<dbReference type="Gene3D" id="3.30.70.270">
    <property type="match status" value="1"/>
</dbReference>
<keyword evidence="3" id="KW-1133">Transmembrane helix</keyword>
<feature type="domain" description="GGDEF" evidence="5">
    <location>
        <begin position="332"/>
        <end position="461"/>
    </location>
</feature>
<dbReference type="SMART" id="SM00267">
    <property type="entry name" value="GGDEF"/>
    <property type="match status" value="1"/>
</dbReference>
<dbReference type="Proteomes" id="UP001222030">
    <property type="component" value="Unassembled WGS sequence"/>
</dbReference>
<dbReference type="EMBL" id="JAQQLE010000004">
    <property type="protein sequence ID" value="MDC7713785.1"/>
    <property type="molecule type" value="Genomic_DNA"/>
</dbReference>
<evidence type="ECO:0000313" key="7">
    <source>
        <dbReference type="Proteomes" id="UP001222030"/>
    </source>
</evidence>
<accession>A0ABT5IML8</accession>
<organism evidence="6 7">
    <name type="scientific">Vogesella margarita</name>
    <dbReference type="NCBI Taxonomy" id="2984199"/>
    <lineage>
        <taxon>Bacteria</taxon>
        <taxon>Pseudomonadati</taxon>
        <taxon>Pseudomonadota</taxon>
        <taxon>Betaproteobacteria</taxon>
        <taxon>Neisseriales</taxon>
        <taxon>Chromobacteriaceae</taxon>
        <taxon>Vogesella</taxon>
    </lineage>
</organism>
<feature type="transmembrane region" description="Helical" evidence="3">
    <location>
        <begin position="267"/>
        <end position="289"/>
    </location>
</feature>
<keyword evidence="3" id="KW-0472">Membrane</keyword>
<dbReference type="Gene3D" id="3.40.190.10">
    <property type="entry name" value="Periplasmic binding protein-like II"/>
    <property type="match status" value="2"/>
</dbReference>
<dbReference type="NCBIfam" id="TIGR00254">
    <property type="entry name" value="GGDEF"/>
    <property type="match status" value="1"/>
</dbReference>
<dbReference type="PROSITE" id="PS50887">
    <property type="entry name" value="GGDEF"/>
    <property type="match status" value="1"/>
</dbReference>
<dbReference type="RefSeq" id="WP_272771455.1">
    <property type="nucleotide sequence ID" value="NZ_JAQQLE010000004.1"/>
</dbReference>
<dbReference type="InterPro" id="IPR029787">
    <property type="entry name" value="Nucleotide_cyclase"/>
</dbReference>
<feature type="chain" id="PRO_5046115055" description="diguanylate cyclase" evidence="4">
    <location>
        <begin position="24"/>
        <end position="469"/>
    </location>
</feature>
<dbReference type="CDD" id="cd01949">
    <property type="entry name" value="GGDEF"/>
    <property type="match status" value="1"/>
</dbReference>
<dbReference type="Pfam" id="PF00990">
    <property type="entry name" value="GGDEF"/>
    <property type="match status" value="1"/>
</dbReference>
<proteinExistence type="predicted"/>
<gene>
    <name evidence="6" type="ORF">PQU96_06480</name>
</gene>
<dbReference type="GO" id="GO:0052621">
    <property type="term" value="F:diguanylate cyclase activity"/>
    <property type="evidence" value="ECO:0007669"/>
    <property type="project" value="UniProtKB-EC"/>
</dbReference>
<keyword evidence="4" id="KW-0732">Signal</keyword>
<keyword evidence="3" id="KW-0812">Transmembrane</keyword>
<dbReference type="InterPro" id="IPR000160">
    <property type="entry name" value="GGDEF_dom"/>
</dbReference>
<sequence length="469" mass="52307">MRLFTARLPALAFLLAGSLPLQAATLSAAEARYLQAHPVATFCVDPDWAPFERINEQGRHEGIGADLLQLAARRVGLRLQLVPTRSWDESLAASQQGRCQLLSFLNQSPKRDAWLLFTTPLFTDANVFITREEHPFIVDPASLVDASIVFPRGTAMEEHFRHDYPNVRVLNTGSEAEALALVSQRKADMTLRSLVMAADTIRNQGWFNLKISGELPAYANHLRIGVRRQDALLRDILDKGVQSISAQERSEIVNRHVAVKMERGIDYWLIGKIVAACAALLLLAAAWNLKLNKLNRELERRSLTDPLTGLANRSLINLQLPRELARVARSGQPLSLLLLDIDHFKRVNDQFGHQLGDRCLQHVAACLRDSIRSSDYLARWGGEEFLILCPGSDSQQALLLAERIRHTLQQQPAPTGQQQTVSIGIASHLPGDDADSLLRRADEAMYRAKHNGRDGVVLHQQHRLASSPH</sequence>